<comment type="caution">
    <text evidence="7">Lacks conserved residue(s) required for the propagation of feature annotation.</text>
</comment>
<evidence type="ECO:0000256" key="7">
    <source>
        <dbReference type="HAMAP-Rule" id="MF_01207"/>
    </source>
</evidence>
<name>A0A926NU52_9HYPH</name>
<evidence type="ECO:0000256" key="4">
    <source>
        <dbReference type="ARBA" id="ARBA00022989"/>
    </source>
</evidence>
<keyword evidence="7" id="KW-0249">Electron transport</keyword>
<dbReference type="AlphaFoldDB" id="A0A926NU52"/>
<evidence type="ECO:0000256" key="6">
    <source>
        <dbReference type="ARBA" id="ARBA00023136"/>
    </source>
</evidence>
<feature type="transmembrane region" description="Helical" evidence="7">
    <location>
        <begin position="95"/>
        <end position="113"/>
    </location>
</feature>
<protein>
    <recommendedName>
        <fullName evidence="7">Protein-methionine-sulfoxide reductase heme-binding subunit MsrQ</fullName>
    </recommendedName>
    <alternativeName>
        <fullName evidence="7">Flavocytochrome MsrQ</fullName>
    </alternativeName>
</protein>
<gene>
    <name evidence="7" type="primary">msrQ</name>
    <name evidence="9" type="ORF">HK439_09510</name>
</gene>
<dbReference type="Proteomes" id="UP000598467">
    <property type="component" value="Unassembled WGS sequence"/>
</dbReference>
<keyword evidence="2 7" id="KW-0813">Transport</keyword>
<feature type="domain" description="Ferric oxidoreductase" evidence="8">
    <location>
        <begin position="63"/>
        <end position="174"/>
    </location>
</feature>
<evidence type="ECO:0000256" key="2">
    <source>
        <dbReference type="ARBA" id="ARBA00022448"/>
    </source>
</evidence>
<dbReference type="GO" id="GO:0005886">
    <property type="term" value="C:plasma membrane"/>
    <property type="evidence" value="ECO:0007669"/>
    <property type="project" value="UniProtKB-SubCell"/>
</dbReference>
<dbReference type="GO" id="GO:0046872">
    <property type="term" value="F:metal ion binding"/>
    <property type="evidence" value="ECO:0007669"/>
    <property type="project" value="UniProtKB-KW"/>
</dbReference>
<evidence type="ECO:0000313" key="10">
    <source>
        <dbReference type="Proteomes" id="UP000598467"/>
    </source>
</evidence>
<keyword evidence="6 7" id="KW-0472">Membrane</keyword>
<dbReference type="GO" id="GO:0010181">
    <property type="term" value="F:FMN binding"/>
    <property type="evidence" value="ECO:0007669"/>
    <property type="project" value="UniProtKB-UniRule"/>
</dbReference>
<dbReference type="HAMAP" id="MF_01207">
    <property type="entry name" value="MsrQ"/>
    <property type="match status" value="1"/>
</dbReference>
<keyword evidence="3 7" id="KW-0812">Transmembrane</keyword>
<feature type="transmembrane region" description="Helical" evidence="7">
    <location>
        <begin position="28"/>
        <end position="50"/>
    </location>
</feature>
<keyword evidence="4 7" id="KW-1133">Transmembrane helix</keyword>
<comment type="cofactor">
    <cofactor evidence="7">
        <name>heme b</name>
        <dbReference type="ChEBI" id="CHEBI:60344"/>
    </cofactor>
    <text evidence="7">Binds 1 heme b (iron(II)-protoporphyrin IX) group per subunit.</text>
</comment>
<dbReference type="PANTHER" id="PTHR36964:SF1">
    <property type="entry name" value="PROTEIN-METHIONINE-SULFOXIDE REDUCTASE HEME-BINDING SUBUNIT MSRQ"/>
    <property type="match status" value="1"/>
</dbReference>
<dbReference type="PANTHER" id="PTHR36964">
    <property type="entry name" value="PROTEIN-METHIONINE-SULFOXIDE REDUCTASE HEME-BINDING SUBUNIT MSRQ"/>
    <property type="match status" value="1"/>
</dbReference>
<feature type="transmembrane region" description="Helical" evidence="7">
    <location>
        <begin position="125"/>
        <end position="150"/>
    </location>
</feature>
<comment type="subunit">
    <text evidence="7">Heterodimer of a catalytic subunit (MsrP) and a heme-binding subunit (MsrQ).</text>
</comment>
<comment type="cofactor">
    <cofactor evidence="7">
        <name>FMN</name>
        <dbReference type="ChEBI" id="CHEBI:58210"/>
    </cofactor>
    <text evidence="7">Binds 1 FMN per subunit.</text>
</comment>
<comment type="subcellular location">
    <subcellularLocation>
        <location evidence="7">Cell membrane</location>
        <topology evidence="7">Multi-pass membrane protein</topology>
    </subcellularLocation>
    <subcellularLocation>
        <location evidence="1">Membrane</location>
        <topology evidence="1">Multi-pass membrane protein</topology>
    </subcellularLocation>
</comment>
<keyword evidence="7" id="KW-0479">Metal-binding</keyword>
<feature type="transmembrane region" description="Helical" evidence="7">
    <location>
        <begin position="217"/>
        <end position="239"/>
    </location>
</feature>
<comment type="similarity">
    <text evidence="7">Belongs to the MsrQ family.</text>
</comment>
<dbReference type="InterPro" id="IPR022837">
    <property type="entry name" value="MsrQ-like"/>
</dbReference>
<feature type="transmembrane region" description="Helical" evidence="7">
    <location>
        <begin position="162"/>
        <end position="180"/>
    </location>
</feature>
<comment type="caution">
    <text evidence="9">The sequence shown here is derived from an EMBL/GenBank/DDBJ whole genome shotgun (WGS) entry which is preliminary data.</text>
</comment>
<dbReference type="EMBL" id="JABFCZ010000009">
    <property type="protein sequence ID" value="MBD1546499.1"/>
    <property type="molecule type" value="Genomic_DNA"/>
</dbReference>
<sequence>MQGMTVASTPLRFAPWTDRKGQLSPLRLAVFIGLLVPAVAIFADLIFGPMRPEPFKYALLESGRWVVRFLLLSLAITPFRRILGWNRLIGVRRMIGVSVLCYALLHLGFYAAQENWHLGKVASEIVLRVYLTIGFAALLGLIALGATSFDAAVRRMGRNWNLLHRLAYVIGVLALIHFFMQAKSDVTEPTLMAGLFILLMSYRVAGIAKLDISRSWVLGLCAAISAALTAGVEYSWYAIATGIPPKLVFLANFDLETAIRPAVWVAIIGIAVASLPLLRMLLGGIVQLRPAKA</sequence>
<proteinExistence type="inferred from homology"/>
<keyword evidence="7" id="KW-0285">Flavoprotein</keyword>
<accession>A0A926NU52</accession>
<dbReference type="GO" id="GO:0009055">
    <property type="term" value="F:electron transfer activity"/>
    <property type="evidence" value="ECO:0007669"/>
    <property type="project" value="UniProtKB-UniRule"/>
</dbReference>
<keyword evidence="7" id="KW-0349">Heme</keyword>
<keyword evidence="5 7" id="KW-0408">Iron</keyword>
<evidence type="ECO:0000256" key="3">
    <source>
        <dbReference type="ARBA" id="ARBA00022692"/>
    </source>
</evidence>
<evidence type="ECO:0000256" key="5">
    <source>
        <dbReference type="ARBA" id="ARBA00023004"/>
    </source>
</evidence>
<feature type="transmembrane region" description="Helical" evidence="7">
    <location>
        <begin position="259"/>
        <end position="282"/>
    </location>
</feature>
<dbReference type="Pfam" id="PF01794">
    <property type="entry name" value="Ferric_reduct"/>
    <property type="match status" value="1"/>
</dbReference>
<evidence type="ECO:0000313" key="9">
    <source>
        <dbReference type="EMBL" id="MBD1546499.1"/>
    </source>
</evidence>
<feature type="transmembrane region" description="Helical" evidence="7">
    <location>
        <begin position="65"/>
        <end position="83"/>
    </location>
</feature>
<evidence type="ECO:0000256" key="1">
    <source>
        <dbReference type="ARBA" id="ARBA00004141"/>
    </source>
</evidence>
<dbReference type="InterPro" id="IPR013130">
    <property type="entry name" value="Fe3_Rdtase_TM_dom"/>
</dbReference>
<feature type="transmembrane region" description="Helical" evidence="7">
    <location>
        <begin position="186"/>
        <end position="205"/>
    </location>
</feature>
<dbReference type="GO" id="GO:0016679">
    <property type="term" value="F:oxidoreductase activity, acting on diphenols and related substances as donors"/>
    <property type="evidence" value="ECO:0007669"/>
    <property type="project" value="TreeGrafter"/>
</dbReference>
<dbReference type="GO" id="GO:0020037">
    <property type="term" value="F:heme binding"/>
    <property type="evidence" value="ECO:0007669"/>
    <property type="project" value="UniProtKB-UniRule"/>
</dbReference>
<reference evidence="9" key="1">
    <citation type="submission" date="2020-05" db="EMBL/GenBank/DDBJ databases">
        <title>Identification of trans-AT polyketide cluster in two marine bacteria, producers of a novel glutaramide-containing polyketide sesbanimide D and analogs.</title>
        <authorList>
            <person name="Kacar D."/>
            <person name="Rodriguez P."/>
            <person name="Canedo L."/>
            <person name="Gonzalez E."/>
            <person name="Galan B."/>
            <person name="De La Calle F."/>
            <person name="Garcia J.L."/>
        </authorList>
    </citation>
    <scope>NUCLEOTIDE SEQUENCE</scope>
    <source>
        <strain evidence="9">PHM038</strain>
    </source>
</reference>
<evidence type="ECO:0000259" key="8">
    <source>
        <dbReference type="Pfam" id="PF01794"/>
    </source>
</evidence>
<comment type="function">
    <text evidence="7">Part of the MsrPQ system that repairs oxidized periplasmic proteins containing methionine sulfoxide residues (Met-O), using respiratory chain electrons. Thus protects these proteins from oxidative-stress damage caused by reactive species of oxygen and chlorine generated by the host defense mechanisms. MsrPQ is essential for the maintenance of envelope integrity under bleach stress, rescuing a wide series of structurally unrelated periplasmic proteins from methionine oxidation. MsrQ provides electrons for reduction to the reductase catalytic subunit MsrP, using the quinone pool of the respiratory chain.</text>
</comment>
<keyword evidence="7" id="KW-1003">Cell membrane</keyword>
<organism evidence="9 10">
    <name type="scientific">Roseibium aggregatum</name>
    <dbReference type="NCBI Taxonomy" id="187304"/>
    <lineage>
        <taxon>Bacteria</taxon>
        <taxon>Pseudomonadati</taxon>
        <taxon>Pseudomonadota</taxon>
        <taxon>Alphaproteobacteria</taxon>
        <taxon>Hyphomicrobiales</taxon>
        <taxon>Stappiaceae</taxon>
        <taxon>Roseibium</taxon>
    </lineage>
</organism>
<keyword evidence="7" id="KW-0288">FMN</keyword>
<dbReference type="GO" id="GO:0030091">
    <property type="term" value="P:protein repair"/>
    <property type="evidence" value="ECO:0007669"/>
    <property type="project" value="UniProtKB-UniRule"/>
</dbReference>